<name>A0A270BQR7_9PROT</name>
<keyword evidence="2" id="KW-0012">Acyltransferase</keyword>
<dbReference type="OrthoDB" id="572496at2"/>
<dbReference type="SUPFAM" id="SSF55729">
    <property type="entry name" value="Acyl-CoA N-acyltransferases (Nat)"/>
    <property type="match status" value="1"/>
</dbReference>
<dbReference type="PANTHER" id="PTHR43800">
    <property type="entry name" value="PEPTIDYL-LYSINE N-ACETYLTRANSFERASE YJAB"/>
    <property type="match status" value="1"/>
</dbReference>
<sequence>MDQPSGTADPRPYTIRPANMADAAALPALEQAAAQAFCTIPELKWLADGDTLPLPTHQACITARTCWVGVDSQDRPLGFLSAHPYGDALHILEMSVIPAAQGRGLGRHLLRAACTGAQALGLRSVTLTTFVTVPWNAPFYARQGFSVVPPSAQDARLRAILAHEVAQGFAAESRCAMRLDLPPAP</sequence>
<dbReference type="GO" id="GO:0016747">
    <property type="term" value="F:acyltransferase activity, transferring groups other than amino-acyl groups"/>
    <property type="evidence" value="ECO:0007669"/>
    <property type="project" value="InterPro"/>
</dbReference>
<dbReference type="Pfam" id="PF00583">
    <property type="entry name" value="Acetyltransf_1"/>
    <property type="match status" value="1"/>
</dbReference>
<dbReference type="EMBL" id="NDFP01000003">
    <property type="protein sequence ID" value="PAL27319.1"/>
    <property type="molecule type" value="Genomic_DNA"/>
</dbReference>
<feature type="domain" description="N-acetyltransferase" evidence="3">
    <location>
        <begin position="13"/>
        <end position="182"/>
    </location>
</feature>
<evidence type="ECO:0000313" key="5">
    <source>
        <dbReference type="Proteomes" id="UP000216033"/>
    </source>
</evidence>
<dbReference type="PROSITE" id="PS51186">
    <property type="entry name" value="GNAT"/>
    <property type="match status" value="1"/>
</dbReference>
<evidence type="ECO:0000256" key="2">
    <source>
        <dbReference type="ARBA" id="ARBA00023315"/>
    </source>
</evidence>
<dbReference type="STRING" id="1231343.Absy_011_022"/>
<reference evidence="4 5" key="1">
    <citation type="submission" date="2017-04" db="EMBL/GenBank/DDBJ databases">
        <title>Kefir bacterial isolates.</title>
        <authorList>
            <person name="Kim Y."/>
            <person name="Blasche S."/>
            <person name="Patil K.R."/>
        </authorList>
    </citation>
    <scope>NUCLEOTIDE SEQUENCE [LARGE SCALE GENOMIC DNA]</scope>
    <source>
        <strain evidence="4 5">KR-2</strain>
    </source>
</reference>
<evidence type="ECO:0000256" key="1">
    <source>
        <dbReference type="ARBA" id="ARBA00022679"/>
    </source>
</evidence>
<dbReference type="AlphaFoldDB" id="A0A270BQR7"/>
<gene>
    <name evidence="4" type="ORF">B9K05_05050</name>
</gene>
<evidence type="ECO:0000313" key="4">
    <source>
        <dbReference type="EMBL" id="PAL27319.1"/>
    </source>
</evidence>
<proteinExistence type="predicted"/>
<comment type="caution">
    <text evidence="4">The sequence shown here is derived from an EMBL/GenBank/DDBJ whole genome shotgun (WGS) entry which is preliminary data.</text>
</comment>
<dbReference type="PANTHER" id="PTHR43800:SF1">
    <property type="entry name" value="PEPTIDYL-LYSINE N-ACETYLTRANSFERASE YJAB"/>
    <property type="match status" value="1"/>
</dbReference>
<evidence type="ECO:0000259" key="3">
    <source>
        <dbReference type="PROSITE" id="PS51186"/>
    </source>
</evidence>
<dbReference type="InterPro" id="IPR000182">
    <property type="entry name" value="GNAT_dom"/>
</dbReference>
<dbReference type="CDD" id="cd04301">
    <property type="entry name" value="NAT_SF"/>
    <property type="match status" value="1"/>
</dbReference>
<keyword evidence="5" id="KW-1185">Reference proteome</keyword>
<organism evidence="4 5">
    <name type="scientific">Acetobacter syzygii</name>
    <dbReference type="NCBI Taxonomy" id="146476"/>
    <lineage>
        <taxon>Bacteria</taxon>
        <taxon>Pseudomonadati</taxon>
        <taxon>Pseudomonadota</taxon>
        <taxon>Alphaproteobacteria</taxon>
        <taxon>Acetobacterales</taxon>
        <taxon>Acetobacteraceae</taxon>
        <taxon>Acetobacter</taxon>
    </lineage>
</organism>
<dbReference type="Proteomes" id="UP000216033">
    <property type="component" value="Unassembled WGS sequence"/>
</dbReference>
<keyword evidence="1" id="KW-0808">Transferase</keyword>
<accession>A0A270BQR7</accession>
<dbReference type="InterPro" id="IPR016181">
    <property type="entry name" value="Acyl_CoA_acyltransferase"/>
</dbReference>
<dbReference type="Gene3D" id="3.40.630.30">
    <property type="match status" value="1"/>
</dbReference>
<protein>
    <recommendedName>
        <fullName evidence="3">N-acetyltransferase domain-containing protein</fullName>
    </recommendedName>
</protein>